<dbReference type="Pfam" id="PF00072">
    <property type="entry name" value="Response_reg"/>
    <property type="match status" value="1"/>
</dbReference>
<dbReference type="Proteomes" id="UP000199441">
    <property type="component" value="Unassembled WGS sequence"/>
</dbReference>
<dbReference type="GO" id="GO:0000160">
    <property type="term" value="P:phosphorelay signal transduction system"/>
    <property type="evidence" value="ECO:0007669"/>
    <property type="project" value="InterPro"/>
</dbReference>
<evidence type="ECO:0000256" key="1">
    <source>
        <dbReference type="ARBA" id="ARBA00022801"/>
    </source>
</evidence>
<dbReference type="OrthoDB" id="9811749at2"/>
<proteinExistence type="predicted"/>
<evidence type="ECO:0000313" key="6">
    <source>
        <dbReference type="Proteomes" id="UP000199441"/>
    </source>
</evidence>
<keyword evidence="6" id="KW-1185">Reference proteome</keyword>
<dbReference type="PANTHER" id="PTHR43156">
    <property type="entry name" value="STAGE II SPORULATION PROTEIN E-RELATED"/>
    <property type="match status" value="1"/>
</dbReference>
<evidence type="ECO:0000313" key="5">
    <source>
        <dbReference type="EMBL" id="SDW73630.1"/>
    </source>
</evidence>
<name>A0A1H2VZ60_9RHOB</name>
<dbReference type="InterPro" id="IPR001789">
    <property type="entry name" value="Sig_transdc_resp-reg_receiver"/>
</dbReference>
<dbReference type="SUPFAM" id="SSF52172">
    <property type="entry name" value="CheY-like"/>
    <property type="match status" value="1"/>
</dbReference>
<dbReference type="Gene3D" id="3.40.50.2300">
    <property type="match status" value="1"/>
</dbReference>
<dbReference type="STRING" id="670155.SAMN04488001_1673"/>
<accession>A0A1H2VZ60</accession>
<dbReference type="InterPro" id="IPR052016">
    <property type="entry name" value="Bact_Sigma-Reg"/>
</dbReference>
<gene>
    <name evidence="5" type="ORF">SAMN04488001_1673</name>
</gene>
<reference evidence="6" key="1">
    <citation type="submission" date="2016-10" db="EMBL/GenBank/DDBJ databases">
        <authorList>
            <person name="Varghese N."/>
            <person name="Submissions S."/>
        </authorList>
    </citation>
    <scope>NUCLEOTIDE SEQUENCE [LARGE SCALE GENOMIC DNA]</scope>
    <source>
        <strain evidence="6">DSM 26922</strain>
    </source>
</reference>
<dbReference type="SMART" id="SM00448">
    <property type="entry name" value="REC"/>
    <property type="match status" value="1"/>
</dbReference>
<evidence type="ECO:0000259" key="4">
    <source>
        <dbReference type="PROSITE" id="PS50110"/>
    </source>
</evidence>
<dbReference type="InterPro" id="IPR011006">
    <property type="entry name" value="CheY-like_superfamily"/>
</dbReference>
<dbReference type="EMBL" id="FNOI01000002">
    <property type="protein sequence ID" value="SDW73630.1"/>
    <property type="molecule type" value="Genomic_DNA"/>
</dbReference>
<protein>
    <submittedName>
        <fullName evidence="5">Serine phosphatase RsbU, regulator of sigma subunit</fullName>
    </submittedName>
</protein>
<evidence type="ECO:0000256" key="2">
    <source>
        <dbReference type="PROSITE-ProRule" id="PRU00169"/>
    </source>
</evidence>
<dbReference type="SUPFAM" id="SSF81606">
    <property type="entry name" value="PP2C-like"/>
    <property type="match status" value="1"/>
</dbReference>
<dbReference type="Pfam" id="PF07228">
    <property type="entry name" value="SpoIIE"/>
    <property type="match status" value="1"/>
</dbReference>
<dbReference type="InterPro" id="IPR001932">
    <property type="entry name" value="PPM-type_phosphatase-like_dom"/>
</dbReference>
<dbReference type="PANTHER" id="PTHR43156:SF2">
    <property type="entry name" value="STAGE II SPORULATION PROTEIN E"/>
    <property type="match status" value="1"/>
</dbReference>
<feature type="region of interest" description="Disordered" evidence="3">
    <location>
        <begin position="1"/>
        <end position="28"/>
    </location>
</feature>
<dbReference type="InterPro" id="IPR036457">
    <property type="entry name" value="PPM-type-like_dom_sf"/>
</dbReference>
<dbReference type="GO" id="GO:0016791">
    <property type="term" value="F:phosphatase activity"/>
    <property type="evidence" value="ECO:0007669"/>
    <property type="project" value="TreeGrafter"/>
</dbReference>
<dbReference type="PROSITE" id="PS50110">
    <property type="entry name" value="RESPONSE_REGULATORY"/>
    <property type="match status" value="1"/>
</dbReference>
<dbReference type="RefSeq" id="WP_089946456.1">
    <property type="nucleotide sequence ID" value="NZ_FNOI01000002.1"/>
</dbReference>
<feature type="modified residue" description="4-aspartylphosphate" evidence="2">
    <location>
        <position position="84"/>
    </location>
</feature>
<organism evidence="5 6">
    <name type="scientific">Litoreibacter albidus</name>
    <dbReference type="NCBI Taxonomy" id="670155"/>
    <lineage>
        <taxon>Bacteria</taxon>
        <taxon>Pseudomonadati</taxon>
        <taxon>Pseudomonadota</taxon>
        <taxon>Alphaproteobacteria</taxon>
        <taxon>Rhodobacterales</taxon>
        <taxon>Roseobacteraceae</taxon>
        <taxon>Litoreibacter</taxon>
    </lineage>
</organism>
<dbReference type="Gene3D" id="3.60.40.10">
    <property type="entry name" value="PPM-type phosphatase domain"/>
    <property type="match status" value="1"/>
</dbReference>
<evidence type="ECO:0000256" key="3">
    <source>
        <dbReference type="SAM" id="MobiDB-lite"/>
    </source>
</evidence>
<dbReference type="SMART" id="SM00331">
    <property type="entry name" value="PP2C_SIG"/>
    <property type="match status" value="1"/>
</dbReference>
<keyword evidence="2" id="KW-0597">Phosphoprotein</keyword>
<feature type="domain" description="Response regulatory" evidence="4">
    <location>
        <begin position="35"/>
        <end position="151"/>
    </location>
</feature>
<keyword evidence="1" id="KW-0378">Hydrolase</keyword>
<dbReference type="CDD" id="cd00156">
    <property type="entry name" value="REC"/>
    <property type="match status" value="1"/>
</dbReference>
<dbReference type="AlphaFoldDB" id="A0A1H2VZ60"/>
<sequence>MLNSVPSPQFDPDHTSQPALDWEGVSDTNPDVPQRVLVVDDSRMQRRLLATRLRKWGYEVWEADSAAEGLKICTDHDVSLILSDWMMPEMSGPEFCRAFRNLGQSNYGYFILLTSKGSSDEVAEGLNSGADDFLTKPVTSGELRARLRAGERVLRMQAALIDKNEIVNSTLKRIEKLYDALNHDLSEARHLQQSLVRDTDIQFPEGKIGLNLTPSGHVGGDLVGYFRVSRHQIGLFSLDVSGHGVTSALMTARLAGYLSGFTPSQNMALRRVGDGKFVARDPAETVSDLNELLLRELETEHYFTIALSIVDLQSGLMRTVQAGHPHPVLQRRGQAIALLGDGGMPVGLIPKAEFTSFETQLKPGDRVILHSDGITEAENPAGVMLEEDGLNSFLDAARDMPAPVMMDRLLETLQAHTKTSDFGDDVSILVFDYDGPCA</sequence>